<dbReference type="InterPro" id="IPR013780">
    <property type="entry name" value="Glyco_hydro_b"/>
</dbReference>
<dbReference type="InterPro" id="IPR011013">
    <property type="entry name" value="Gal_mutarotase_sf_dom"/>
</dbReference>
<comment type="subcellular location">
    <subcellularLocation>
        <location evidence="1">Endomembrane system</location>
    </subcellularLocation>
</comment>
<keyword evidence="7 9" id="KW-0326">Glycosidase</keyword>
<evidence type="ECO:0000256" key="6">
    <source>
        <dbReference type="ARBA" id="ARBA00023180"/>
    </source>
</evidence>
<dbReference type="PROSITE" id="PS00129">
    <property type="entry name" value="GLYCOSYL_HYDROL_F31_1"/>
    <property type="match status" value="1"/>
</dbReference>
<dbReference type="Gene3D" id="2.60.40.1180">
    <property type="entry name" value="Golgi alpha-mannosidase II"/>
    <property type="match status" value="2"/>
</dbReference>
<dbReference type="Pfam" id="PF21365">
    <property type="entry name" value="Glyco_hydro_31_3rd"/>
    <property type="match status" value="1"/>
</dbReference>
<evidence type="ECO:0000256" key="1">
    <source>
        <dbReference type="ARBA" id="ARBA00004308"/>
    </source>
</evidence>
<dbReference type="Proteomes" id="UP000887116">
    <property type="component" value="Unassembled WGS sequence"/>
</dbReference>
<dbReference type="InterPro" id="IPR048395">
    <property type="entry name" value="Glyco_hydro_31_C"/>
</dbReference>
<feature type="transmembrane region" description="Helical" evidence="10">
    <location>
        <begin position="24"/>
        <end position="46"/>
    </location>
</feature>
<dbReference type="SUPFAM" id="SSF51445">
    <property type="entry name" value="(Trans)glycosidases"/>
    <property type="match status" value="1"/>
</dbReference>
<dbReference type="OrthoDB" id="1334205at2759"/>
<dbReference type="InterPro" id="IPR017957">
    <property type="entry name" value="P_trefoil_CS"/>
</dbReference>
<dbReference type="SUPFAM" id="SSF57492">
    <property type="entry name" value="Trefoil"/>
    <property type="match status" value="1"/>
</dbReference>
<dbReference type="InterPro" id="IPR000322">
    <property type="entry name" value="Glyco_hydro_31_TIM"/>
</dbReference>
<dbReference type="InterPro" id="IPR000519">
    <property type="entry name" value="P_trefoil_dom"/>
</dbReference>
<proteinExistence type="inferred from homology"/>
<dbReference type="Gene3D" id="2.60.40.1760">
    <property type="entry name" value="glycosyl hydrolase (family 31)"/>
    <property type="match status" value="1"/>
</dbReference>
<dbReference type="GO" id="GO:0030246">
    <property type="term" value="F:carbohydrate binding"/>
    <property type="evidence" value="ECO:0007669"/>
    <property type="project" value="InterPro"/>
</dbReference>
<name>A0A8X6FXV7_TRICU</name>
<evidence type="ECO:0000313" key="13">
    <source>
        <dbReference type="Proteomes" id="UP000887116"/>
    </source>
</evidence>
<keyword evidence="10" id="KW-0812">Transmembrane</keyword>
<dbReference type="CDD" id="cd14752">
    <property type="entry name" value="GH31_N"/>
    <property type="match status" value="1"/>
</dbReference>
<dbReference type="InterPro" id="IPR044913">
    <property type="entry name" value="P_trefoil_dom_sf"/>
</dbReference>
<dbReference type="Pfam" id="PF01055">
    <property type="entry name" value="Glyco_hydro_31_2nd"/>
    <property type="match status" value="1"/>
</dbReference>
<evidence type="ECO:0000259" key="11">
    <source>
        <dbReference type="PROSITE" id="PS51448"/>
    </source>
</evidence>
<gene>
    <name evidence="12" type="primary">Gaa</name>
    <name evidence="12" type="ORF">TNCT_80271</name>
</gene>
<evidence type="ECO:0000256" key="2">
    <source>
        <dbReference type="ARBA" id="ARBA00007806"/>
    </source>
</evidence>
<evidence type="ECO:0000256" key="7">
    <source>
        <dbReference type="ARBA" id="ARBA00023295"/>
    </source>
</evidence>
<evidence type="ECO:0000256" key="3">
    <source>
        <dbReference type="ARBA" id="ARBA00022801"/>
    </source>
</evidence>
<sequence length="1015" mass="115149">MKGHTNEDVFYLIEEERQKPRISVLWLILLIGFVLCFLSFVTLYHFRYSPLISIEIKSDYSPVCTGIADLDKFDCHPDDNVSEKSCLQRNCCYQPKAKNFPPLNIPYCYYPSNYNGYVIENITQDGRHIKADLKRSSPSGFPKDIVNLHLVISFIDDYTLRMKITDANAARFEVPIPINDALKNLEKPYYDVKIDSKTGELIISRKSSAAVIFKTSLSQLVYSDQFLQISSNLPSPYIYGVGEHYGSFLKSVNWTRLTLLNSDRGPLANYPLYGSHPFYLSLENDGNANGVFLLNSNAMDVILQPTPAITFRPIGGILDFFIMLGPSPANVVQQFTGLVGRTFMPPYWSLGFHLCRYGYGSLNKTIETMQRNLDAGIPLDVQWNDIDYMNNNKDFTYDKENFAGLPEFVDDLHSKGMHYVIMTDPGISCSEKPGTYPPYDDGLNDDIFVKNPDGTVFRGKVWTDGETVYPDFSHPKTAAYWQKLFADFHGEIKYDGVWIDMNEPSNFYDGGKDGCMKSSFEDPPYLPNGNLPLRHKTLCMTAKHYSTIHYNEHNLVAYREAAATNQALKSIRQKRPFIISRASYSGQGAQSGHWSGDIASTWEDLRYTIPSMLDFNLFGMSMIGSDICGFSRNTTVPLCARWQALGAFYPFSRNHNDRGSTEQDPAFLGPVVVEAAQKALEIRYTLLPYLYTLFARSHVFGDTVIRPLFFEFPLDKNTYAIDEQFMWGPAIMIVPGLYENVTNVSAYIPKGIWFDSRGIQVNSTGERISFPLGLTDIYISVRGGYILPGQLSNKNTELSRKEPFVITATLDENAQAKGELYWDDGDSLDTYVKGNYTLIRFNVDKNTFTSTIVNKGYDGPMDVAEAQIAGLTMKPSVVSVNGVNCPFSPAEIYDEKESNLFIPKRLIEKLGKSASRHPFCVYGFKRNILGVGMNGFTLLSPLTINWNQFLFFPLKLTFRFEVTGFAEKDNENHRAYRRELYFKLSLDVIPEEEKLQEPFGKKRPALEKNKIPKRV</sequence>
<dbReference type="SUPFAM" id="SSF74650">
    <property type="entry name" value="Galactose mutarotase-like"/>
    <property type="match status" value="1"/>
</dbReference>
<keyword evidence="13" id="KW-1185">Reference proteome</keyword>
<comment type="similarity">
    <text evidence="2 9">Belongs to the glycosyl hydrolase 31 family.</text>
</comment>
<dbReference type="PANTHER" id="PTHR22762:SF131">
    <property type="entry name" value="GLYCOSIDE HYDROLASE FAMILY 31 N-TERMINAL DOMAIN-CONTAINING PROTEIN"/>
    <property type="match status" value="1"/>
</dbReference>
<dbReference type="AlphaFoldDB" id="A0A8X6FXV7"/>
<evidence type="ECO:0000313" key="12">
    <source>
        <dbReference type="EMBL" id="GFQ91346.1"/>
    </source>
</evidence>
<comment type="caution">
    <text evidence="8">Lacks conserved residue(s) required for the propagation of feature annotation.</text>
</comment>
<dbReference type="InterPro" id="IPR030458">
    <property type="entry name" value="Glyco_hydro_31_AS"/>
</dbReference>
<dbReference type="Pfam" id="PF13802">
    <property type="entry name" value="Gal_mutarotas_2"/>
    <property type="match status" value="1"/>
</dbReference>
<evidence type="ECO:0000256" key="9">
    <source>
        <dbReference type="RuleBase" id="RU361185"/>
    </source>
</evidence>
<keyword evidence="10" id="KW-1133">Transmembrane helix</keyword>
<evidence type="ECO:0000256" key="10">
    <source>
        <dbReference type="SAM" id="Phobius"/>
    </source>
</evidence>
<comment type="caution">
    <text evidence="12">The sequence shown here is derived from an EMBL/GenBank/DDBJ whole genome shotgun (WGS) entry which is preliminary data.</text>
</comment>
<dbReference type="GO" id="GO:0004558">
    <property type="term" value="F:alpha-1,4-glucosidase activity"/>
    <property type="evidence" value="ECO:0007669"/>
    <property type="project" value="TreeGrafter"/>
</dbReference>
<dbReference type="PROSITE" id="PS51448">
    <property type="entry name" value="P_TREFOIL_2"/>
    <property type="match status" value="1"/>
</dbReference>
<keyword evidence="6" id="KW-0325">Glycoprotein</keyword>
<keyword evidence="4 10" id="KW-0472">Membrane</keyword>
<evidence type="ECO:0000256" key="4">
    <source>
        <dbReference type="ARBA" id="ARBA00023136"/>
    </source>
</evidence>
<dbReference type="InterPro" id="IPR017853">
    <property type="entry name" value="GH"/>
</dbReference>
<feature type="domain" description="P-type" evidence="11">
    <location>
        <begin position="62"/>
        <end position="112"/>
    </location>
</feature>
<organism evidence="12 13">
    <name type="scientific">Trichonephila clavata</name>
    <name type="common">Joro spider</name>
    <name type="synonym">Nephila clavata</name>
    <dbReference type="NCBI Taxonomy" id="2740835"/>
    <lineage>
        <taxon>Eukaryota</taxon>
        <taxon>Metazoa</taxon>
        <taxon>Ecdysozoa</taxon>
        <taxon>Arthropoda</taxon>
        <taxon>Chelicerata</taxon>
        <taxon>Arachnida</taxon>
        <taxon>Araneae</taxon>
        <taxon>Araneomorphae</taxon>
        <taxon>Entelegynae</taxon>
        <taxon>Araneoidea</taxon>
        <taxon>Nephilidae</taxon>
        <taxon>Trichonephila</taxon>
    </lineage>
</organism>
<dbReference type="Pfam" id="PF00088">
    <property type="entry name" value="Trefoil"/>
    <property type="match status" value="1"/>
</dbReference>
<dbReference type="PROSITE" id="PS00025">
    <property type="entry name" value="P_TREFOIL_1"/>
    <property type="match status" value="1"/>
</dbReference>
<dbReference type="InterPro" id="IPR025887">
    <property type="entry name" value="Glyco_hydro_31_N_dom"/>
</dbReference>
<dbReference type="GO" id="GO:0012505">
    <property type="term" value="C:endomembrane system"/>
    <property type="evidence" value="ECO:0007669"/>
    <property type="project" value="UniProtKB-SubCell"/>
</dbReference>
<dbReference type="SMART" id="SM00018">
    <property type="entry name" value="PD"/>
    <property type="match status" value="1"/>
</dbReference>
<protein>
    <submittedName>
        <fullName evidence="12">Lysosomal alpha-glucosidase</fullName>
    </submittedName>
</protein>
<reference evidence="12" key="1">
    <citation type="submission" date="2020-07" db="EMBL/GenBank/DDBJ databases">
        <title>Multicomponent nature underlies the extraordinary mechanical properties of spider dragline silk.</title>
        <authorList>
            <person name="Kono N."/>
            <person name="Nakamura H."/>
            <person name="Mori M."/>
            <person name="Yoshida Y."/>
            <person name="Ohtoshi R."/>
            <person name="Malay A.D."/>
            <person name="Moran D.A.P."/>
            <person name="Tomita M."/>
            <person name="Numata K."/>
            <person name="Arakawa K."/>
        </authorList>
    </citation>
    <scope>NUCLEOTIDE SEQUENCE</scope>
</reference>
<dbReference type="GO" id="GO:0005975">
    <property type="term" value="P:carbohydrate metabolic process"/>
    <property type="evidence" value="ECO:0007669"/>
    <property type="project" value="InterPro"/>
</dbReference>
<dbReference type="CDD" id="cd06602">
    <property type="entry name" value="GH31_MGAM_SI_GAA"/>
    <property type="match status" value="1"/>
</dbReference>
<dbReference type="SUPFAM" id="SSF51011">
    <property type="entry name" value="Glycosyl hydrolase domain"/>
    <property type="match status" value="1"/>
</dbReference>
<dbReference type="EMBL" id="BMAO01003967">
    <property type="protein sequence ID" value="GFQ91346.1"/>
    <property type="molecule type" value="Genomic_DNA"/>
</dbReference>
<keyword evidence="5" id="KW-1015">Disulfide bond</keyword>
<accession>A0A8X6FXV7</accession>
<dbReference type="Gene3D" id="3.20.20.80">
    <property type="entry name" value="Glycosidases"/>
    <property type="match status" value="1"/>
</dbReference>
<keyword evidence="3 9" id="KW-0378">Hydrolase</keyword>
<evidence type="ECO:0000256" key="5">
    <source>
        <dbReference type="ARBA" id="ARBA00023157"/>
    </source>
</evidence>
<dbReference type="Gene3D" id="4.10.110.10">
    <property type="entry name" value="Spasmolytic Protein, domain 1"/>
    <property type="match status" value="1"/>
</dbReference>
<dbReference type="PANTHER" id="PTHR22762">
    <property type="entry name" value="ALPHA-GLUCOSIDASE"/>
    <property type="match status" value="1"/>
</dbReference>
<evidence type="ECO:0000256" key="8">
    <source>
        <dbReference type="PROSITE-ProRule" id="PRU00779"/>
    </source>
</evidence>